<dbReference type="EMBL" id="JANPXH010000705">
    <property type="protein sequence ID" value="MCR6679014.1"/>
    <property type="molecule type" value="Genomic_DNA"/>
</dbReference>
<sequence>GRSCDASGGETVRVPFCPLPTALKDGIANGFREGRSPDVLGVGAGTPVYREVDGLRTPWPATGASTDPRVPLVFAGTGVVQGASVPDGT</sequence>
<dbReference type="Proteomes" id="UP001206878">
    <property type="component" value="Unassembled WGS sequence"/>
</dbReference>
<organism evidence="1 2">
    <name type="scientific">Escherichia marmotae</name>
    <dbReference type="NCBI Taxonomy" id="1499973"/>
    <lineage>
        <taxon>Bacteria</taxon>
        <taxon>Pseudomonadati</taxon>
        <taxon>Pseudomonadota</taxon>
        <taxon>Gammaproteobacteria</taxon>
        <taxon>Enterobacterales</taxon>
        <taxon>Enterobacteriaceae</taxon>
        <taxon>Escherichia</taxon>
    </lineage>
</organism>
<evidence type="ECO:0000313" key="2">
    <source>
        <dbReference type="Proteomes" id="UP001206878"/>
    </source>
</evidence>
<protein>
    <submittedName>
        <fullName evidence="1">Uncharacterized protein</fullName>
    </submittedName>
</protein>
<evidence type="ECO:0000313" key="1">
    <source>
        <dbReference type="EMBL" id="MCR6679014.1"/>
    </source>
</evidence>
<accession>A0AAW5MSG4</accession>
<feature type="non-terminal residue" evidence="1">
    <location>
        <position position="1"/>
    </location>
</feature>
<dbReference type="AlphaFoldDB" id="A0AAW5MSG4"/>
<proteinExistence type="predicted"/>
<name>A0AAW5MSG4_9ESCH</name>
<feature type="non-terminal residue" evidence="1">
    <location>
        <position position="89"/>
    </location>
</feature>
<reference evidence="1" key="1">
    <citation type="submission" date="2022-07" db="EMBL/GenBank/DDBJ databases">
        <title>Diversity of ethanolamine utilization by human commensal Escherichia coli.</title>
        <authorList>
            <person name="Jubelin G."/>
        </authorList>
    </citation>
    <scope>NUCLEOTIDE SEQUENCE</scope>
    <source>
        <strain evidence="1">S1</strain>
    </source>
</reference>
<comment type="caution">
    <text evidence="1">The sequence shown here is derived from an EMBL/GenBank/DDBJ whole genome shotgun (WGS) entry which is preliminary data.</text>
</comment>
<gene>
    <name evidence="1" type="ORF">NVV43_26325</name>
</gene>